<gene>
    <name evidence="2" type="ORF">PCAL00307_LOCUS19225</name>
    <name evidence="3" type="ORF">PECAL_5P05710</name>
</gene>
<evidence type="ECO:0000313" key="4">
    <source>
        <dbReference type="Proteomes" id="UP000789595"/>
    </source>
</evidence>
<feature type="region of interest" description="Disordered" evidence="1">
    <location>
        <begin position="161"/>
        <end position="215"/>
    </location>
</feature>
<sequence>MSSYNDVRKKLLNDMADRNRIGGDEAGAGVWGAMADGKMTAANCDELAEEMKHATGLTMERKRANEATAGEKRSVGQIHEADRIAYEKKVSSEAAKMNLARWSELQFVFNAECKALLAAAKKEVETYPDGPPELRPSWNASSISGTRKCVGKRSFIPYSKAGSSSAMGNAHTVRDARSTICPHGPSPATSKVRPGGGDEGRDSSWRANAFEIGCR</sequence>
<accession>A0A7S4A5Q7</accession>
<evidence type="ECO:0000313" key="3">
    <source>
        <dbReference type="EMBL" id="CAH0376017.1"/>
    </source>
</evidence>
<dbReference type="EMBL" id="HBIW01022288">
    <property type="protein sequence ID" value="CAE0703777.1"/>
    <property type="molecule type" value="Transcribed_RNA"/>
</dbReference>
<reference evidence="3" key="2">
    <citation type="submission" date="2021-11" db="EMBL/GenBank/DDBJ databases">
        <authorList>
            <consortium name="Genoscope - CEA"/>
            <person name="William W."/>
        </authorList>
    </citation>
    <scope>NUCLEOTIDE SEQUENCE</scope>
</reference>
<proteinExistence type="predicted"/>
<keyword evidence="4" id="KW-1185">Reference proteome</keyword>
<name>A0A7S4A5Q7_9STRA</name>
<dbReference type="AlphaFoldDB" id="A0A7S4A5Q7"/>
<organism evidence="2">
    <name type="scientific">Pelagomonas calceolata</name>
    <dbReference type="NCBI Taxonomy" id="35677"/>
    <lineage>
        <taxon>Eukaryota</taxon>
        <taxon>Sar</taxon>
        <taxon>Stramenopiles</taxon>
        <taxon>Ochrophyta</taxon>
        <taxon>Pelagophyceae</taxon>
        <taxon>Pelagomonadales</taxon>
        <taxon>Pelagomonadaceae</taxon>
        <taxon>Pelagomonas</taxon>
    </lineage>
</organism>
<evidence type="ECO:0000256" key="1">
    <source>
        <dbReference type="SAM" id="MobiDB-lite"/>
    </source>
</evidence>
<dbReference type="Proteomes" id="UP000789595">
    <property type="component" value="Unassembled WGS sequence"/>
</dbReference>
<protein>
    <submittedName>
        <fullName evidence="2">Uncharacterized protein</fullName>
    </submittedName>
</protein>
<dbReference type="EMBL" id="CAKKNE010000005">
    <property type="protein sequence ID" value="CAH0376017.1"/>
    <property type="molecule type" value="Genomic_DNA"/>
</dbReference>
<reference evidence="2" key="1">
    <citation type="submission" date="2021-01" db="EMBL/GenBank/DDBJ databases">
        <authorList>
            <person name="Corre E."/>
            <person name="Pelletier E."/>
            <person name="Niang G."/>
            <person name="Scheremetjew M."/>
            <person name="Finn R."/>
            <person name="Kale V."/>
            <person name="Holt S."/>
            <person name="Cochrane G."/>
            <person name="Meng A."/>
            <person name="Brown T."/>
            <person name="Cohen L."/>
        </authorList>
    </citation>
    <scope>NUCLEOTIDE SEQUENCE</scope>
    <source>
        <strain evidence="2">CCMP1756</strain>
    </source>
</reference>
<evidence type="ECO:0000313" key="2">
    <source>
        <dbReference type="EMBL" id="CAE0703777.1"/>
    </source>
</evidence>